<organism evidence="1 2">
    <name type="scientific">Arachis hypogaea</name>
    <name type="common">Peanut</name>
    <dbReference type="NCBI Taxonomy" id="3818"/>
    <lineage>
        <taxon>Eukaryota</taxon>
        <taxon>Viridiplantae</taxon>
        <taxon>Streptophyta</taxon>
        <taxon>Embryophyta</taxon>
        <taxon>Tracheophyta</taxon>
        <taxon>Spermatophyta</taxon>
        <taxon>Magnoliopsida</taxon>
        <taxon>eudicotyledons</taxon>
        <taxon>Gunneridae</taxon>
        <taxon>Pentapetalae</taxon>
        <taxon>rosids</taxon>
        <taxon>fabids</taxon>
        <taxon>Fabales</taxon>
        <taxon>Fabaceae</taxon>
        <taxon>Papilionoideae</taxon>
        <taxon>50 kb inversion clade</taxon>
        <taxon>dalbergioids sensu lato</taxon>
        <taxon>Dalbergieae</taxon>
        <taxon>Pterocarpus clade</taxon>
        <taxon>Arachis</taxon>
    </lineage>
</organism>
<proteinExistence type="predicted"/>
<dbReference type="SUPFAM" id="SSF53213">
    <property type="entry name" value="LigB-like"/>
    <property type="match status" value="1"/>
</dbReference>
<sequence length="175" mass="20137">MALKETFYISHGSPELEIEDSVPAWKFLKSWKECFLIDPQPFLWYLVSGTTVNVVDGHNDSIYYFYGFPMVMNIVRYCVHPQQDLNSIDKHAHSGITEQDRSPVVHCPNKNRKNLHHNGVLRNWISFLESVTCDSGNNGFHDFSGTTSPFIEHLELENGREGDGCGKERTKERNF</sequence>
<dbReference type="AlphaFoldDB" id="A0A445BIX8"/>
<gene>
    <name evidence="1" type="ORF">Ahy_A09g043708</name>
</gene>
<accession>A0A445BIX8</accession>
<keyword evidence="2" id="KW-1185">Reference proteome</keyword>
<protein>
    <submittedName>
        <fullName evidence="1">Uncharacterized protein</fullName>
    </submittedName>
</protein>
<comment type="caution">
    <text evidence="1">The sequence shown here is derived from an EMBL/GenBank/DDBJ whole genome shotgun (WGS) entry which is preliminary data.</text>
</comment>
<dbReference type="STRING" id="3818.A0A445BIX8"/>
<evidence type="ECO:0000313" key="1">
    <source>
        <dbReference type="EMBL" id="RYR38619.1"/>
    </source>
</evidence>
<dbReference type="Proteomes" id="UP000289738">
    <property type="component" value="Chromosome A09"/>
</dbReference>
<reference evidence="1 2" key="1">
    <citation type="submission" date="2019-01" db="EMBL/GenBank/DDBJ databases">
        <title>Sequencing of cultivated peanut Arachis hypogaea provides insights into genome evolution and oil improvement.</title>
        <authorList>
            <person name="Chen X."/>
        </authorList>
    </citation>
    <scope>NUCLEOTIDE SEQUENCE [LARGE SCALE GENOMIC DNA]</scope>
    <source>
        <strain evidence="2">cv. Fuhuasheng</strain>
        <tissue evidence="1">Leaves</tissue>
    </source>
</reference>
<evidence type="ECO:0000313" key="2">
    <source>
        <dbReference type="Proteomes" id="UP000289738"/>
    </source>
</evidence>
<dbReference type="EMBL" id="SDMP01000009">
    <property type="protein sequence ID" value="RYR38619.1"/>
    <property type="molecule type" value="Genomic_DNA"/>
</dbReference>
<name>A0A445BIX8_ARAHY</name>